<evidence type="ECO:0000256" key="1">
    <source>
        <dbReference type="SAM" id="MobiDB-lite"/>
    </source>
</evidence>
<protein>
    <submittedName>
        <fullName evidence="3">Uncharacterized protein LOC115627290</fullName>
    </submittedName>
</protein>
<dbReference type="OrthoDB" id="7820650at2759"/>
<accession>A0A6J2TV54</accession>
<feature type="region of interest" description="Disordered" evidence="1">
    <location>
        <begin position="136"/>
        <end position="174"/>
    </location>
</feature>
<dbReference type="GeneID" id="115627290"/>
<proteinExistence type="predicted"/>
<keyword evidence="2" id="KW-1185">Reference proteome</keyword>
<evidence type="ECO:0000313" key="3">
    <source>
        <dbReference type="RefSeq" id="XP_030378782.1"/>
    </source>
</evidence>
<reference evidence="3" key="1">
    <citation type="submission" date="2025-08" db="UniProtKB">
        <authorList>
            <consortium name="RefSeq"/>
        </authorList>
    </citation>
    <scope>IDENTIFICATION</scope>
    <source>
        <strain evidence="3">11010-0011.00</strain>
        <tissue evidence="3">Whole body</tissue>
    </source>
</reference>
<dbReference type="AlphaFoldDB" id="A0A6J2TV54"/>
<dbReference type="RefSeq" id="XP_030378782.1">
    <property type="nucleotide sequence ID" value="XM_030522922.1"/>
</dbReference>
<evidence type="ECO:0000313" key="2">
    <source>
        <dbReference type="Proteomes" id="UP000504634"/>
    </source>
</evidence>
<name>A0A6J2TV54_DROLE</name>
<sequence length="230" mass="26538">MSTSNINHIYLTSNTEYGRLLVQLCEKSAKCGKNVLIITQSRTSLSDMLEKHRSSGHFLILLLSDIESAPRHIVELYECTSMPDLIIFDLNSIIVNLLRWPVMQQRNTETLVRNIAKCAAAFCSYRQMVQQFKEQQQQKRKQEQLQDMGSKAKETMIGKDKQDDKKPTKKEEQEAIRSHPLNTIIIMPTDTYPLSPAQFKLLIGLYFYDNVCHTDFARMVACIRDSQCQD</sequence>
<gene>
    <name evidence="3" type="primary">LOC115627290</name>
</gene>
<dbReference type="Proteomes" id="UP000504634">
    <property type="component" value="Unplaced"/>
</dbReference>
<organism evidence="2 3">
    <name type="scientific">Drosophila lebanonensis</name>
    <name type="common">Fruit fly</name>
    <name type="synonym">Scaptodrosophila lebanonensis</name>
    <dbReference type="NCBI Taxonomy" id="7225"/>
    <lineage>
        <taxon>Eukaryota</taxon>
        <taxon>Metazoa</taxon>
        <taxon>Ecdysozoa</taxon>
        <taxon>Arthropoda</taxon>
        <taxon>Hexapoda</taxon>
        <taxon>Insecta</taxon>
        <taxon>Pterygota</taxon>
        <taxon>Neoptera</taxon>
        <taxon>Endopterygota</taxon>
        <taxon>Diptera</taxon>
        <taxon>Brachycera</taxon>
        <taxon>Muscomorpha</taxon>
        <taxon>Ephydroidea</taxon>
        <taxon>Drosophilidae</taxon>
        <taxon>Scaptodrosophila</taxon>
    </lineage>
</organism>